<keyword evidence="3" id="KW-1185">Reference proteome</keyword>
<dbReference type="InterPro" id="IPR011852">
    <property type="entry name" value="TRAP_TAXI"/>
</dbReference>
<accession>F7XV38</accession>
<organism evidence="2 3">
    <name type="scientific">Midichloria mitochondrii (strain IricVA)</name>
    <dbReference type="NCBI Taxonomy" id="696127"/>
    <lineage>
        <taxon>Bacteria</taxon>
        <taxon>Pseudomonadati</taxon>
        <taxon>Pseudomonadota</taxon>
        <taxon>Alphaproteobacteria</taxon>
        <taxon>Rickettsiales</taxon>
        <taxon>Candidatus Midichloriaceae</taxon>
        <taxon>Candidatus Midichloria</taxon>
    </lineage>
</organism>
<dbReference type="CDD" id="cd13568">
    <property type="entry name" value="PBP2_TAXI_TRAP_like_3"/>
    <property type="match status" value="1"/>
</dbReference>
<feature type="signal peptide" evidence="1">
    <location>
        <begin position="1"/>
        <end position="18"/>
    </location>
</feature>
<dbReference type="HOGENOM" id="CLU_033215_0_1_5"/>
<sequence length="333" mass="36437">MKIFLLLILFVSINSAVAADMKIDLLDDTNISIATGSGYGVYYPIGNNICRLINHDRKSLGLRCKTELSMGAPHNLSMLQNGEVDFALVQSDWAKYGFYGVTSSSQKIKANNQLRFIMSLHDEDLMLLVRRDSNIKAIDQLKGSIISSGSVDSNSSISTMLDGLINVKGWKYSDFKSINSIKLDEQANSLCNKAIDVLTIVSGAPNTIVSEAASDCEISILPFDEATITAITQKYNEFFGGSIEPGIYPGINRTVPTIAAKAVLVTNASTSDKIVYGVTRIIMENLENLKKVHPSLAELDRISMVTLGRTIEMHPGAALYYTEKGYLKKPVSY</sequence>
<dbReference type="Gene3D" id="3.40.190.10">
    <property type="entry name" value="Periplasmic binding protein-like II"/>
    <property type="match status" value="2"/>
</dbReference>
<dbReference type="RefSeq" id="WP_013950753.1">
    <property type="nucleotide sequence ID" value="NC_015722.1"/>
</dbReference>
<dbReference type="NCBIfam" id="TIGR02122">
    <property type="entry name" value="TRAP_TAXI"/>
    <property type="match status" value="1"/>
</dbReference>
<evidence type="ECO:0000313" key="3">
    <source>
        <dbReference type="Proteomes" id="UP000006639"/>
    </source>
</evidence>
<dbReference type="STRING" id="696127.midi_00219"/>
<dbReference type="KEGG" id="mmn:midi_00219"/>
<dbReference type="EMBL" id="CP002130">
    <property type="protein sequence ID" value="AEI88537.1"/>
    <property type="molecule type" value="Genomic_DNA"/>
</dbReference>
<gene>
    <name evidence="2" type="ordered locus">midi_00219</name>
</gene>
<dbReference type="AlphaFoldDB" id="F7XV38"/>
<dbReference type="Pfam" id="PF16868">
    <property type="entry name" value="NMT1_3"/>
    <property type="match status" value="1"/>
</dbReference>
<evidence type="ECO:0000256" key="1">
    <source>
        <dbReference type="SAM" id="SignalP"/>
    </source>
</evidence>
<protein>
    <submittedName>
        <fullName evidence="2">TRAP-type uncharacterized transport system</fullName>
    </submittedName>
</protein>
<dbReference type="Proteomes" id="UP000006639">
    <property type="component" value="Chromosome"/>
</dbReference>
<evidence type="ECO:0000313" key="2">
    <source>
        <dbReference type="EMBL" id="AEI88537.1"/>
    </source>
</evidence>
<dbReference type="OrthoDB" id="9776669at2"/>
<name>F7XV38_MIDMI</name>
<reference evidence="2 3" key="1">
    <citation type="journal article" date="2011" name="Mol. Biol. Evol.">
        <title>Phylogenomic evidence for the presence of a flagellum and cbb3 oxidase in the free-living mitochondrial ancestor.</title>
        <authorList>
            <person name="Sassera D."/>
            <person name="Lo N."/>
            <person name="Epis S."/>
            <person name="D'Auria G."/>
            <person name="Montagna M."/>
            <person name="Comandatore F."/>
            <person name="Horner D."/>
            <person name="Pereto J."/>
            <person name="Luciano A.M."/>
            <person name="Franciosi F."/>
            <person name="Ferri E."/>
            <person name="Crotti E."/>
            <person name="Bazzocchi C."/>
            <person name="Daffonchio D."/>
            <person name="Sacchi L."/>
            <person name="Moya A."/>
            <person name="Latorre A."/>
            <person name="Bandi C."/>
        </authorList>
    </citation>
    <scope>NUCLEOTIDE SEQUENCE [LARGE SCALE GENOMIC DNA]</scope>
    <source>
        <strain evidence="2 3">IricVA</strain>
    </source>
</reference>
<dbReference type="PANTHER" id="PTHR42941:SF1">
    <property type="entry name" value="SLL1037 PROTEIN"/>
    <property type="match status" value="1"/>
</dbReference>
<dbReference type="SUPFAM" id="SSF53850">
    <property type="entry name" value="Periplasmic binding protein-like II"/>
    <property type="match status" value="1"/>
</dbReference>
<feature type="chain" id="PRO_5003372159" evidence="1">
    <location>
        <begin position="19"/>
        <end position="333"/>
    </location>
</feature>
<proteinExistence type="predicted"/>
<dbReference type="PANTHER" id="PTHR42941">
    <property type="entry name" value="SLL1037 PROTEIN"/>
    <property type="match status" value="1"/>
</dbReference>
<keyword evidence="1" id="KW-0732">Signal</keyword>